<accession>A0AA39YQP8</accession>
<dbReference type="EMBL" id="JAULSV010000001">
    <property type="protein sequence ID" value="KAK0656851.1"/>
    <property type="molecule type" value="Genomic_DNA"/>
</dbReference>
<evidence type="ECO:0000313" key="2">
    <source>
        <dbReference type="EMBL" id="KAK0656851.1"/>
    </source>
</evidence>
<evidence type="ECO:0000313" key="3">
    <source>
        <dbReference type="Proteomes" id="UP001174936"/>
    </source>
</evidence>
<gene>
    <name evidence="2" type="ORF">B0T16DRAFT_400396</name>
</gene>
<comment type="caution">
    <text evidence="2">The sequence shown here is derived from an EMBL/GenBank/DDBJ whole genome shotgun (WGS) entry which is preliminary data.</text>
</comment>
<dbReference type="Proteomes" id="UP001174936">
    <property type="component" value="Unassembled WGS sequence"/>
</dbReference>
<protein>
    <submittedName>
        <fullName evidence="2">Uncharacterized protein</fullName>
    </submittedName>
</protein>
<sequence length="98" mass="10598">MEGPPTSSTTACWPFIFPHTTSSPTTFRPHGFKQPSPACFCRPHGSWQRTQSHGGCDACTRPLEKLTERSSTHNVTPRSIRGAHGNSGRAVAIKPLVG</sequence>
<name>A0AA39YQP8_9PEZI</name>
<evidence type="ECO:0000256" key="1">
    <source>
        <dbReference type="SAM" id="MobiDB-lite"/>
    </source>
</evidence>
<feature type="region of interest" description="Disordered" evidence="1">
    <location>
        <begin position="68"/>
        <end position="98"/>
    </location>
</feature>
<keyword evidence="3" id="KW-1185">Reference proteome</keyword>
<reference evidence="2" key="1">
    <citation type="submission" date="2023-06" db="EMBL/GenBank/DDBJ databases">
        <title>Genome-scale phylogeny and comparative genomics of the fungal order Sordariales.</title>
        <authorList>
            <consortium name="Lawrence Berkeley National Laboratory"/>
            <person name="Hensen N."/>
            <person name="Bonometti L."/>
            <person name="Westerberg I."/>
            <person name="Brannstrom I.O."/>
            <person name="Guillou S."/>
            <person name="Cros-Aarteil S."/>
            <person name="Calhoun S."/>
            <person name="Haridas S."/>
            <person name="Kuo A."/>
            <person name="Mondo S."/>
            <person name="Pangilinan J."/>
            <person name="Riley R."/>
            <person name="Labutti K."/>
            <person name="Andreopoulos B."/>
            <person name="Lipzen A."/>
            <person name="Chen C."/>
            <person name="Yanf M."/>
            <person name="Daum C."/>
            <person name="Ng V."/>
            <person name="Clum A."/>
            <person name="Steindorff A."/>
            <person name="Ohm R."/>
            <person name="Martin F."/>
            <person name="Silar P."/>
            <person name="Natvig D."/>
            <person name="Lalanne C."/>
            <person name="Gautier V."/>
            <person name="Ament-Velasquez S.L."/>
            <person name="Kruys A."/>
            <person name="Hutchinson M.I."/>
            <person name="Powell A.J."/>
            <person name="Barry K."/>
            <person name="Miller A.N."/>
            <person name="Grigoriev I.V."/>
            <person name="Debuchy R."/>
            <person name="Gladieux P."/>
            <person name="Thoren M.H."/>
            <person name="Johannesson H."/>
        </authorList>
    </citation>
    <scope>NUCLEOTIDE SEQUENCE</scope>
    <source>
        <strain evidence="2">SMH2532-1</strain>
    </source>
</reference>
<proteinExistence type="predicted"/>
<dbReference type="AlphaFoldDB" id="A0AA39YQP8"/>
<organism evidence="2 3">
    <name type="scientific">Cercophora newfieldiana</name>
    <dbReference type="NCBI Taxonomy" id="92897"/>
    <lineage>
        <taxon>Eukaryota</taxon>
        <taxon>Fungi</taxon>
        <taxon>Dikarya</taxon>
        <taxon>Ascomycota</taxon>
        <taxon>Pezizomycotina</taxon>
        <taxon>Sordariomycetes</taxon>
        <taxon>Sordariomycetidae</taxon>
        <taxon>Sordariales</taxon>
        <taxon>Lasiosphaeriaceae</taxon>
        <taxon>Cercophora</taxon>
    </lineage>
</organism>